<comment type="similarity">
    <text evidence="2">Belongs to the V-ATPase e1/e2 subunit family.</text>
</comment>
<evidence type="ECO:0000256" key="7">
    <source>
        <dbReference type="ARBA" id="ARBA00023065"/>
    </source>
</evidence>
<keyword evidence="6 9" id="KW-1133">Transmembrane helix</keyword>
<dbReference type="GO" id="GO:0033179">
    <property type="term" value="C:proton-transporting V-type ATPase, V0 domain"/>
    <property type="evidence" value="ECO:0007669"/>
    <property type="project" value="InterPro"/>
</dbReference>
<evidence type="ECO:0000256" key="2">
    <source>
        <dbReference type="ARBA" id="ARBA00008328"/>
    </source>
</evidence>
<evidence type="ECO:0000256" key="1">
    <source>
        <dbReference type="ARBA" id="ARBA00004127"/>
    </source>
</evidence>
<sequence length="79" mass="9064">MGPSDIPLIVNSVFWFVFGAVLPWFVPKGENRGVIQAIMVITAVCCYTFWLGPFMMQYHPLIGPQLETVTAHIMYEEWK</sequence>
<keyword evidence="8 9" id="KW-0472">Membrane</keyword>
<dbReference type="Pfam" id="PF05493">
    <property type="entry name" value="ATP_synt_H"/>
    <property type="match status" value="1"/>
</dbReference>
<dbReference type="GO" id="GO:0033181">
    <property type="term" value="C:plasma membrane proton-transporting V-type ATPase complex"/>
    <property type="evidence" value="ECO:0007669"/>
    <property type="project" value="TreeGrafter"/>
</dbReference>
<accession>A0A1E1X0G8</accession>
<evidence type="ECO:0000256" key="8">
    <source>
        <dbReference type="ARBA" id="ARBA00023136"/>
    </source>
</evidence>
<evidence type="ECO:0000256" key="9">
    <source>
        <dbReference type="SAM" id="Phobius"/>
    </source>
</evidence>
<evidence type="ECO:0000256" key="6">
    <source>
        <dbReference type="ARBA" id="ARBA00022989"/>
    </source>
</evidence>
<keyword evidence="3" id="KW-0813">Transport</keyword>
<keyword evidence="4 9" id="KW-0812">Transmembrane</keyword>
<dbReference type="GO" id="GO:0046961">
    <property type="term" value="F:proton-transporting ATPase activity, rotational mechanism"/>
    <property type="evidence" value="ECO:0007669"/>
    <property type="project" value="InterPro"/>
</dbReference>
<organism evidence="10">
    <name type="scientific">Amblyomma aureolatum</name>
    <dbReference type="NCBI Taxonomy" id="187763"/>
    <lineage>
        <taxon>Eukaryota</taxon>
        <taxon>Metazoa</taxon>
        <taxon>Ecdysozoa</taxon>
        <taxon>Arthropoda</taxon>
        <taxon>Chelicerata</taxon>
        <taxon>Arachnida</taxon>
        <taxon>Acari</taxon>
        <taxon>Parasitiformes</taxon>
        <taxon>Ixodida</taxon>
        <taxon>Ixodoidea</taxon>
        <taxon>Ixodidae</taxon>
        <taxon>Amblyomminae</taxon>
        <taxon>Amblyomma</taxon>
    </lineage>
</organism>
<comment type="subcellular location">
    <subcellularLocation>
        <location evidence="1">Endomembrane system</location>
        <topology evidence="1">Multi-pass membrane protein</topology>
    </subcellularLocation>
</comment>
<evidence type="ECO:0000256" key="5">
    <source>
        <dbReference type="ARBA" id="ARBA00022781"/>
    </source>
</evidence>
<dbReference type="GO" id="GO:0012505">
    <property type="term" value="C:endomembrane system"/>
    <property type="evidence" value="ECO:0007669"/>
    <property type="project" value="UniProtKB-SubCell"/>
</dbReference>
<dbReference type="PANTHER" id="PTHR12263">
    <property type="entry name" value="VACUOLAR ATP SYNTHASE SUBUNIT H"/>
    <property type="match status" value="1"/>
</dbReference>
<evidence type="ECO:0000256" key="3">
    <source>
        <dbReference type="ARBA" id="ARBA00022448"/>
    </source>
</evidence>
<feature type="transmembrane region" description="Helical" evidence="9">
    <location>
        <begin position="33"/>
        <end position="51"/>
    </location>
</feature>
<protein>
    <submittedName>
        <fullName evidence="10">Putative vacuolar h+-atpase v0 sector subunit m9.7 m9.2</fullName>
    </submittedName>
</protein>
<evidence type="ECO:0000256" key="4">
    <source>
        <dbReference type="ARBA" id="ARBA00022692"/>
    </source>
</evidence>
<reference evidence="10" key="1">
    <citation type="journal article" date="2017" name="Front. Cell. Infect. Microbiol.">
        <title>The Distinct Transcriptional Response of the Midgut of Amblyomma sculptum and Amblyomma aureolatum Ticks to Rickettsia rickettsii Correlates to Their Differences in Susceptibility to Infection.</title>
        <authorList>
            <person name="Martins L.A."/>
            <person name="Galletti M.F.B.M."/>
            <person name="Ribeiro J.M."/>
            <person name="Fujita A."/>
            <person name="Costa F.B."/>
            <person name="Labruna M.B."/>
            <person name="Daffre S."/>
            <person name="Fogaca A.C."/>
        </authorList>
    </citation>
    <scope>NUCLEOTIDE SEQUENCE</scope>
</reference>
<dbReference type="InterPro" id="IPR008389">
    <property type="entry name" value="ATPase_V0-cplx_e1/e2_su"/>
</dbReference>
<dbReference type="AlphaFoldDB" id="A0A1E1X0G8"/>
<dbReference type="EMBL" id="GFAC01006454">
    <property type="protein sequence ID" value="JAT92734.1"/>
    <property type="molecule type" value="mRNA"/>
</dbReference>
<evidence type="ECO:0000313" key="10">
    <source>
        <dbReference type="EMBL" id="JAT92734.1"/>
    </source>
</evidence>
<keyword evidence="5" id="KW-0375">Hydrogen ion transport</keyword>
<name>A0A1E1X0G8_9ACAR</name>
<dbReference type="PANTHER" id="PTHR12263:SF0">
    <property type="entry name" value="V-TYPE PROTON ATPASE SUBUNIT"/>
    <property type="match status" value="1"/>
</dbReference>
<feature type="transmembrane region" description="Helical" evidence="9">
    <location>
        <begin position="6"/>
        <end position="26"/>
    </location>
</feature>
<proteinExistence type="evidence at transcript level"/>
<keyword evidence="7" id="KW-0406">Ion transport</keyword>